<protein>
    <submittedName>
        <fullName evidence="1">Uncharacterized protein</fullName>
    </submittedName>
</protein>
<organism evidence="1">
    <name type="scientific">marine sediment metagenome</name>
    <dbReference type="NCBI Taxonomy" id="412755"/>
    <lineage>
        <taxon>unclassified sequences</taxon>
        <taxon>metagenomes</taxon>
        <taxon>ecological metagenomes</taxon>
    </lineage>
</organism>
<sequence length="41" mass="4655">REIESPEIDSIVSHVKEDELKGLLKNLFVSAIKRQSKSEDS</sequence>
<dbReference type="EMBL" id="BART01003694">
    <property type="protein sequence ID" value="GAG60090.1"/>
    <property type="molecule type" value="Genomic_DNA"/>
</dbReference>
<dbReference type="AlphaFoldDB" id="X0YV10"/>
<evidence type="ECO:0000313" key="1">
    <source>
        <dbReference type="EMBL" id="GAG60090.1"/>
    </source>
</evidence>
<name>X0YV10_9ZZZZ</name>
<gene>
    <name evidence="1" type="ORF">S01H4_09932</name>
</gene>
<reference evidence="1" key="1">
    <citation type="journal article" date="2014" name="Front. Microbiol.">
        <title>High frequency of phylogenetically diverse reductive dehalogenase-homologous genes in deep subseafloor sedimentary metagenomes.</title>
        <authorList>
            <person name="Kawai M."/>
            <person name="Futagami T."/>
            <person name="Toyoda A."/>
            <person name="Takaki Y."/>
            <person name="Nishi S."/>
            <person name="Hori S."/>
            <person name="Arai W."/>
            <person name="Tsubouchi T."/>
            <person name="Morono Y."/>
            <person name="Uchiyama I."/>
            <person name="Ito T."/>
            <person name="Fujiyama A."/>
            <person name="Inagaki F."/>
            <person name="Takami H."/>
        </authorList>
    </citation>
    <scope>NUCLEOTIDE SEQUENCE</scope>
    <source>
        <strain evidence="1">Expedition CK06-06</strain>
    </source>
</reference>
<accession>X0YV10</accession>
<comment type="caution">
    <text evidence="1">The sequence shown here is derived from an EMBL/GenBank/DDBJ whole genome shotgun (WGS) entry which is preliminary data.</text>
</comment>
<proteinExistence type="predicted"/>
<feature type="non-terminal residue" evidence="1">
    <location>
        <position position="1"/>
    </location>
</feature>